<accession>A0AAN6ZTI7</accession>
<reference evidence="2" key="1">
    <citation type="journal article" date="2023" name="Mol. Phylogenet. Evol.">
        <title>Genome-scale phylogeny and comparative genomics of the fungal order Sordariales.</title>
        <authorList>
            <person name="Hensen N."/>
            <person name="Bonometti L."/>
            <person name="Westerberg I."/>
            <person name="Brannstrom I.O."/>
            <person name="Guillou S."/>
            <person name="Cros-Aarteil S."/>
            <person name="Calhoun S."/>
            <person name="Haridas S."/>
            <person name="Kuo A."/>
            <person name="Mondo S."/>
            <person name="Pangilinan J."/>
            <person name="Riley R."/>
            <person name="LaButti K."/>
            <person name="Andreopoulos B."/>
            <person name="Lipzen A."/>
            <person name="Chen C."/>
            <person name="Yan M."/>
            <person name="Daum C."/>
            <person name="Ng V."/>
            <person name="Clum A."/>
            <person name="Steindorff A."/>
            <person name="Ohm R.A."/>
            <person name="Martin F."/>
            <person name="Silar P."/>
            <person name="Natvig D.O."/>
            <person name="Lalanne C."/>
            <person name="Gautier V."/>
            <person name="Ament-Velasquez S.L."/>
            <person name="Kruys A."/>
            <person name="Hutchinson M.I."/>
            <person name="Powell A.J."/>
            <person name="Barry K."/>
            <person name="Miller A.N."/>
            <person name="Grigoriev I.V."/>
            <person name="Debuchy R."/>
            <person name="Gladieux P."/>
            <person name="Hiltunen Thoren M."/>
            <person name="Johannesson H."/>
        </authorList>
    </citation>
    <scope>NUCLEOTIDE SEQUENCE</scope>
    <source>
        <strain evidence="2">CBS 538.74</strain>
    </source>
</reference>
<reference evidence="2" key="2">
    <citation type="submission" date="2023-05" db="EMBL/GenBank/DDBJ databases">
        <authorList>
            <consortium name="Lawrence Berkeley National Laboratory"/>
            <person name="Steindorff A."/>
            <person name="Hensen N."/>
            <person name="Bonometti L."/>
            <person name="Westerberg I."/>
            <person name="Brannstrom I.O."/>
            <person name="Guillou S."/>
            <person name="Cros-Aarteil S."/>
            <person name="Calhoun S."/>
            <person name="Haridas S."/>
            <person name="Kuo A."/>
            <person name="Mondo S."/>
            <person name="Pangilinan J."/>
            <person name="Riley R."/>
            <person name="Labutti K."/>
            <person name="Andreopoulos B."/>
            <person name="Lipzen A."/>
            <person name="Chen C."/>
            <person name="Yanf M."/>
            <person name="Daum C."/>
            <person name="Ng V."/>
            <person name="Clum A."/>
            <person name="Ohm R."/>
            <person name="Martin F."/>
            <person name="Silar P."/>
            <person name="Natvig D."/>
            <person name="Lalanne C."/>
            <person name="Gautier V."/>
            <person name="Ament-Velasquez S.L."/>
            <person name="Kruys A."/>
            <person name="Hutchinson M.I."/>
            <person name="Powell A.J."/>
            <person name="Barry K."/>
            <person name="Miller A.N."/>
            <person name="Grigoriev I.V."/>
            <person name="Debuchy R."/>
            <person name="Gladieux P."/>
            <person name="Thoren M.H."/>
            <person name="Johannesson H."/>
        </authorList>
    </citation>
    <scope>NUCLEOTIDE SEQUENCE</scope>
    <source>
        <strain evidence="2">CBS 538.74</strain>
    </source>
</reference>
<feature type="compositionally biased region" description="Basic residues" evidence="1">
    <location>
        <begin position="506"/>
        <end position="517"/>
    </location>
</feature>
<evidence type="ECO:0000313" key="3">
    <source>
        <dbReference type="Proteomes" id="UP001302745"/>
    </source>
</evidence>
<evidence type="ECO:0000256" key="1">
    <source>
        <dbReference type="SAM" id="MobiDB-lite"/>
    </source>
</evidence>
<dbReference type="EMBL" id="MU857132">
    <property type="protein sequence ID" value="KAK4149708.1"/>
    <property type="molecule type" value="Genomic_DNA"/>
</dbReference>
<evidence type="ECO:0000313" key="2">
    <source>
        <dbReference type="EMBL" id="KAK4149708.1"/>
    </source>
</evidence>
<feature type="region of interest" description="Disordered" evidence="1">
    <location>
        <begin position="106"/>
        <end position="145"/>
    </location>
</feature>
<proteinExistence type="predicted"/>
<feature type="region of interest" description="Disordered" evidence="1">
    <location>
        <begin position="1"/>
        <end position="31"/>
    </location>
</feature>
<organism evidence="2 3">
    <name type="scientific">Chaetomidium leptoderma</name>
    <dbReference type="NCBI Taxonomy" id="669021"/>
    <lineage>
        <taxon>Eukaryota</taxon>
        <taxon>Fungi</taxon>
        <taxon>Dikarya</taxon>
        <taxon>Ascomycota</taxon>
        <taxon>Pezizomycotina</taxon>
        <taxon>Sordariomycetes</taxon>
        <taxon>Sordariomycetidae</taxon>
        <taxon>Sordariales</taxon>
        <taxon>Chaetomiaceae</taxon>
        <taxon>Chaetomidium</taxon>
    </lineage>
</organism>
<dbReference type="AlphaFoldDB" id="A0AAN6ZTI7"/>
<name>A0AAN6ZTI7_9PEZI</name>
<feature type="compositionally biased region" description="Polar residues" evidence="1">
    <location>
        <begin position="115"/>
        <end position="145"/>
    </location>
</feature>
<feature type="region of interest" description="Disordered" evidence="1">
    <location>
        <begin position="433"/>
        <end position="526"/>
    </location>
</feature>
<keyword evidence="3" id="KW-1185">Reference proteome</keyword>
<gene>
    <name evidence="2" type="ORF">C8A00DRAFT_46727</name>
</gene>
<comment type="caution">
    <text evidence="2">The sequence shown here is derived from an EMBL/GenBank/DDBJ whole genome shotgun (WGS) entry which is preliminary data.</text>
</comment>
<dbReference type="Proteomes" id="UP001302745">
    <property type="component" value="Unassembled WGS sequence"/>
</dbReference>
<protein>
    <submittedName>
        <fullName evidence="2">Uncharacterized protein</fullName>
    </submittedName>
</protein>
<sequence length="526" mass="56988">MASAEFRSRKRARANDFSQEHPPNKRIKSRGGLYLHGPSNFPPEFWDNLSKVWLTRRALRELDRRNNAQPPAAPAALAAPALYTPILTGFQDTAAQISAIFECPEPKGAAETMPSGRSASSSQRTKSTNSRDATSISKTKPSSAYDNDFEQHMIDHNICPPLYDFPDGRATPTPDNLDEHRRVLATSRPSLSPSQFTESKFKNFLRKNKTSSEGTVLRNVIPIIAGDSDIPNEGNLPFTNIESMTGGATVKAVPDFFDGARSGDVAKPVRDDLSQMIIPTKHADVPVAPNFFLEAKAPSGGADVVLRQALHDGAIGARAMHALQNYGAEEPAFNNNAYSYSWTYHAGTGTLQGYSHHPTPTEPEGGVAYHMTQMKAYALTSDRDAFVQGATAFRNSGIRPEAPPEAEITVAVAEYEESTDEFVDCEDYSSQAVGTEDYGAPGGVDEEPAPPPYLCAEGEEPSQESTSVGAEPAMSFATSFTSSFSQSQTSSKRTRPSRSPPNGSAKKTRKSGPRRSARFSTDKKQA</sequence>
<feature type="compositionally biased region" description="Low complexity" evidence="1">
    <location>
        <begin position="475"/>
        <end position="491"/>
    </location>
</feature>